<dbReference type="Proteomes" id="UP001523392">
    <property type="component" value="Unassembled WGS sequence"/>
</dbReference>
<evidence type="ECO:0000313" key="6">
    <source>
        <dbReference type="Proteomes" id="UP001523392"/>
    </source>
</evidence>
<keyword evidence="3" id="KW-0677">Repeat</keyword>
<evidence type="ECO:0000256" key="2">
    <source>
        <dbReference type="ARBA" id="ARBA00019992"/>
    </source>
</evidence>
<comment type="similarity">
    <text evidence="1">Belongs to the TTC38 family.</text>
</comment>
<keyword evidence="6" id="KW-1185">Reference proteome</keyword>
<dbReference type="CDD" id="cd05804">
    <property type="entry name" value="StaR_like"/>
    <property type="match status" value="1"/>
</dbReference>
<protein>
    <recommendedName>
        <fullName evidence="2">Tetratricopeptide repeat protein 38</fullName>
    </recommendedName>
</protein>
<proteinExistence type="inferred from homology"/>
<evidence type="ECO:0000256" key="1">
    <source>
        <dbReference type="ARBA" id="ARBA00005857"/>
    </source>
</evidence>
<dbReference type="SUPFAM" id="SSF48452">
    <property type="entry name" value="TPR-like"/>
    <property type="match status" value="1"/>
</dbReference>
<sequence>MQRDARGLALSTDSAEAVAAFDATIEGYLKYRFDTSQRLKPAFKADPEFGMAHALKAAFMLLGYKQDFIAPARAAIATAESCMARATPREQAHVAALRHWADGEMDRALAAWEAIFAAHPTDILAFRLHHFCAFWLGRPEAMLTAVEGVHPRWEAGMPGFGSVLACRSFAHEECGNYTVAEAAGRDAIALDPGDLWAAHAVAHVLEMQGRRGEGIAWVASLEKHWDGGNNLMHHLWWHRAMYHMERWEHAQVLALYDTGFRNLGSRVTEAQPDLYIDVQNAASMLFRLGLHGVDVGNRWEELAAKAESRIGDCLSAFTLPHWMMALAATGRWEAAQRMLAAMRDYAGANAGTNAPLVHDYALPICDAVLKHGQGDFAGAVAVMRPALSGMYRLGGSHAQQDVLEQLFLHSAMKAGLQEDVRMLLERVAGRHPVPPERRVGYAEAAKSVRH</sequence>
<name>A0ABT1D851_9PROT</name>
<gene>
    <name evidence="5" type="ORF">JYK14_18390</name>
</gene>
<dbReference type="PANTHER" id="PTHR16263">
    <property type="entry name" value="TETRATRICOPEPTIDE REPEAT PROTEIN 38"/>
    <property type="match status" value="1"/>
</dbReference>
<dbReference type="RefSeq" id="WP_252954745.1">
    <property type="nucleotide sequence ID" value="NZ_JAFIRR010000118.1"/>
</dbReference>
<dbReference type="InterPro" id="IPR033891">
    <property type="entry name" value="TTC38"/>
</dbReference>
<evidence type="ECO:0000256" key="4">
    <source>
        <dbReference type="ARBA" id="ARBA00022803"/>
    </source>
</evidence>
<reference evidence="5 6" key="1">
    <citation type="submission" date="2021-12" db="EMBL/GenBank/DDBJ databases">
        <title>Siccirubricoccus leaddurans sp. nov., a high concentration Zn2+ tolerance bacterium.</title>
        <authorList>
            <person name="Cao Y."/>
        </authorList>
    </citation>
    <scope>NUCLEOTIDE SEQUENCE [LARGE SCALE GENOMIC DNA]</scope>
    <source>
        <strain evidence="5 6">KC 17139</strain>
    </source>
</reference>
<evidence type="ECO:0000256" key="3">
    <source>
        <dbReference type="ARBA" id="ARBA00022737"/>
    </source>
</evidence>
<dbReference type="Gene3D" id="1.25.40.10">
    <property type="entry name" value="Tetratricopeptide repeat domain"/>
    <property type="match status" value="1"/>
</dbReference>
<dbReference type="PANTHER" id="PTHR16263:SF4">
    <property type="entry name" value="TETRATRICOPEPTIDE REPEAT PROTEIN 38"/>
    <property type="match status" value="1"/>
</dbReference>
<organism evidence="5 6">
    <name type="scientific">Siccirubricoccus soli</name>
    <dbReference type="NCBI Taxonomy" id="2899147"/>
    <lineage>
        <taxon>Bacteria</taxon>
        <taxon>Pseudomonadati</taxon>
        <taxon>Pseudomonadota</taxon>
        <taxon>Alphaproteobacteria</taxon>
        <taxon>Acetobacterales</taxon>
        <taxon>Roseomonadaceae</taxon>
        <taxon>Siccirubricoccus</taxon>
    </lineage>
</organism>
<dbReference type="InterPro" id="IPR011990">
    <property type="entry name" value="TPR-like_helical_dom_sf"/>
</dbReference>
<keyword evidence="4" id="KW-0802">TPR repeat</keyword>
<dbReference type="EMBL" id="JAFIRR010000118">
    <property type="protein sequence ID" value="MCO6418116.1"/>
    <property type="molecule type" value="Genomic_DNA"/>
</dbReference>
<accession>A0ABT1D851</accession>
<evidence type="ECO:0000313" key="5">
    <source>
        <dbReference type="EMBL" id="MCO6418116.1"/>
    </source>
</evidence>
<comment type="caution">
    <text evidence="5">The sequence shown here is derived from an EMBL/GenBank/DDBJ whole genome shotgun (WGS) entry which is preliminary data.</text>
</comment>